<evidence type="ECO:0000256" key="15">
    <source>
        <dbReference type="ARBA" id="ARBA00049453"/>
    </source>
</evidence>
<evidence type="ECO:0000256" key="14">
    <source>
        <dbReference type="ARBA" id="ARBA00047886"/>
    </source>
</evidence>
<dbReference type="FunFam" id="3.40.50.2000:FF:000009">
    <property type="entry name" value="Sterol 3-beta-glucosyltransferase UGT80A2"/>
    <property type="match status" value="1"/>
</dbReference>
<dbReference type="SUPFAM" id="SSF48350">
    <property type="entry name" value="GTPase activation domain, GAP"/>
    <property type="match status" value="1"/>
</dbReference>
<dbReference type="FunFam" id="3.20.20.80:FF:000001">
    <property type="entry name" value="1,4-alpha-glucan branching enzyme"/>
    <property type="match status" value="1"/>
</dbReference>
<dbReference type="InterPro" id="IPR004182">
    <property type="entry name" value="GRAM"/>
</dbReference>
<dbReference type="SUPFAM" id="SSF50729">
    <property type="entry name" value="PH domain-like"/>
    <property type="match status" value="1"/>
</dbReference>
<comment type="catalytic activity">
    <reaction evidence="1">
        <text>Transfers a segment of a (1-&gt;4)-alpha-D-glucan chain to a primary hydroxy group in a similar glucan chain.</text>
        <dbReference type="EC" id="2.4.1.18"/>
    </reaction>
</comment>
<proteinExistence type="inferred from homology"/>
<dbReference type="SMART" id="SM00568">
    <property type="entry name" value="GRAM"/>
    <property type="match status" value="2"/>
</dbReference>
<keyword evidence="21" id="KW-1185">Reference proteome</keyword>
<reference evidence="20 21" key="1">
    <citation type="journal article" date="2017" name="Mycologia">
        <title>Bifiguratus adelaidae, gen. et sp. nov., a new member of Mucoromycotina in endophytic and soil-dwelling habitats.</title>
        <authorList>
            <person name="Torres-Cruz T.J."/>
            <person name="Billingsley Tobias T.L."/>
            <person name="Almatruk M."/>
            <person name="Hesse C."/>
            <person name="Kuske C.R."/>
            <person name="Desiro A."/>
            <person name="Benucci G.M."/>
            <person name="Bonito G."/>
            <person name="Stajich J.E."/>
            <person name="Dunlap C."/>
            <person name="Arnold A.E."/>
            <person name="Porras-Alfaro A."/>
        </authorList>
    </citation>
    <scope>NUCLEOTIDE SEQUENCE [LARGE SCALE GENOMIC DNA]</scope>
    <source>
        <strain evidence="20 21">AZ0501</strain>
    </source>
</reference>
<feature type="non-terminal residue" evidence="20">
    <location>
        <position position="2286"/>
    </location>
</feature>
<dbReference type="Pfam" id="PF02922">
    <property type="entry name" value="CBM_48"/>
    <property type="match status" value="1"/>
</dbReference>
<comment type="function">
    <text evidence="16">Glycogen-branching enzyme participates in the glycogen biosynthetic process along with glycogenin and glycogen synthase. Generates alpha-1,6-glucosidic branches from alpha-1,4-linked glucose chains, to increase solubility of the glycogen polymer.</text>
</comment>
<dbReference type="InterPro" id="IPR004193">
    <property type="entry name" value="Glyco_hydro_13_N"/>
</dbReference>
<evidence type="ECO:0000256" key="8">
    <source>
        <dbReference type="ARBA" id="ARBA00022468"/>
    </source>
</evidence>
<dbReference type="PROSITE" id="PS50238">
    <property type="entry name" value="RHOGAP"/>
    <property type="match status" value="1"/>
</dbReference>
<dbReference type="GO" id="GO:0004553">
    <property type="term" value="F:hydrolase activity, hydrolyzing O-glycosyl compounds"/>
    <property type="evidence" value="ECO:0007669"/>
    <property type="project" value="InterPro"/>
</dbReference>
<dbReference type="Gene3D" id="2.60.40.1180">
    <property type="entry name" value="Golgi alpha-mannosidase II"/>
    <property type="match status" value="1"/>
</dbReference>
<organism evidence="20 21">
    <name type="scientific">Bifiguratus adelaidae</name>
    <dbReference type="NCBI Taxonomy" id="1938954"/>
    <lineage>
        <taxon>Eukaryota</taxon>
        <taxon>Fungi</taxon>
        <taxon>Fungi incertae sedis</taxon>
        <taxon>Mucoromycota</taxon>
        <taxon>Mucoromycotina</taxon>
        <taxon>Endogonomycetes</taxon>
        <taxon>Endogonales</taxon>
        <taxon>Endogonales incertae sedis</taxon>
        <taxon>Bifiguratus</taxon>
    </lineage>
</organism>
<feature type="compositionally biased region" description="Basic and acidic residues" evidence="17">
    <location>
        <begin position="1913"/>
        <end position="1925"/>
    </location>
</feature>
<gene>
    <name evidence="20" type="ORF">BZG36_03000</name>
</gene>
<dbReference type="CDD" id="cd11321">
    <property type="entry name" value="AmyAc_bac_euk_BE"/>
    <property type="match status" value="1"/>
</dbReference>
<evidence type="ECO:0000256" key="4">
    <source>
        <dbReference type="ARBA" id="ARBA00009000"/>
    </source>
</evidence>
<evidence type="ECO:0000259" key="18">
    <source>
        <dbReference type="PROSITE" id="PS50003"/>
    </source>
</evidence>
<feature type="region of interest" description="Disordered" evidence="17">
    <location>
        <begin position="714"/>
        <end position="753"/>
    </location>
</feature>
<feature type="region of interest" description="Disordered" evidence="17">
    <location>
        <begin position="66"/>
        <end position="126"/>
    </location>
</feature>
<comment type="catalytic activity">
    <reaction evidence="15">
        <text>a sterol + UDP-alpha-D-glucose = a sterol 3-beta-D-glucoside + UDP + H(+)</text>
        <dbReference type="Rhea" id="RHEA:22724"/>
        <dbReference type="ChEBI" id="CHEBI:15378"/>
        <dbReference type="ChEBI" id="CHEBI:15889"/>
        <dbReference type="ChEBI" id="CHEBI:37424"/>
        <dbReference type="ChEBI" id="CHEBI:58223"/>
        <dbReference type="ChEBI" id="CHEBI:58885"/>
        <dbReference type="EC" id="2.4.1.173"/>
    </reaction>
    <physiologicalReaction direction="left-to-right" evidence="15">
        <dbReference type="Rhea" id="RHEA:22725"/>
    </physiologicalReaction>
</comment>
<feature type="region of interest" description="Disordered" evidence="17">
    <location>
        <begin position="1887"/>
        <end position="1925"/>
    </location>
</feature>
<dbReference type="SUPFAM" id="SSF51445">
    <property type="entry name" value="(Trans)glycosidases"/>
    <property type="match status" value="1"/>
</dbReference>
<evidence type="ECO:0000259" key="19">
    <source>
        <dbReference type="PROSITE" id="PS50238"/>
    </source>
</evidence>
<sequence length="2286" mass="257354">MANPVLQFVTAAAQALEEAESEQGLNEHTQEIYALGQSVSAIYPDFYLSKSSENEGELELCRSSSHHSLAASIPAKSRRSSRSSRRGLSRPHSMTVDLSSRPAPAEDHAESSQTPHMTMEEAPEAELNDMTQSQVLPARNTLNKSYTSLRQELAEAADIEFLSENESVSSDEGAGDGTISPLEMEEKTVAEKLADLFYLDQVEELRGEFPCYLIRSVLLQGWLYVTDGHILFYANLPETQTNHVLKSGFLSKRSRRTTLFTRVFFELKNGILTWYETAKDKHWPLGNLDLKYVLEVRHSKKTEYGFRLITPGKNIALAADTKESMVEWINALQVAIFRAKNSGDSLKVALPFSNVLDIEKTSAMEFAEFIKVQTLEDAQSYAMDEYYFAYFVDTNAAYSELRTWWEPFRKPIDKKSNEDTTRPRDLSASVGGEARTSSSSLMQSVLRDFFVVPGLTAHLKDSANSLSMPTASSSFSRLKRLSSHIPIPHFSSSSYIGTTSELTPSLTHNGGKAKRASDKPSELFGAESTTSHVPNEADRAAMISWLNEKRKSGIRMVYNLWSGPEGASEEDGISATQDMSMDLEETDLTAEAEGENTAKHFESMRRNFGLPESEGLVAIFQTALFKFLPYYGRLYITTHYICFKSNVLGARFKFVIPLTDVKRVAKSSNMGVFHGLNIQTTNDDEICLEFASTDGRNNCYAVLFMQTNNMEPLPETAPSQVASSPKPGRSGAIASEGQKDVEHVQPPASWKGPTLLSSSPIPQEQYHPPKKSLLITCLTIGTRGDVQPYIALCKGLVKDGHRVRIATHEEYEGWIVSHGIEFRSIGGDPAELMRICVDYGFLTVNFFKGWFDDLLQTAWIACQGSDVLIESPSAMVGVHMAEKLGIPYFRAFPMPWTRTRDFPHPFATPDSPRTKFYNDMTWVLVDHAIWRGTAFHINRFRREVLDLPNTTWERLEIFRVPVLYCFSPSIVPHPSDWMDWIHISGYWFLDNPDQDWQVDPKLQEFIERKDSRPLVYIGFGSIIVPDPDAITEIIVEAVLKSNVRAIISKGWSARLKEAVEAKDDASKVLETNTTQLLNHPDQIFNVKSVPHDWLFPKLNGVVHHGGAGTTAAGLRAGVPTIVKPFFGDQFFWGERLEEIGIGISLKKFNAEKLAAALKIITTDPNMISKARHVGAQIRASEVEPGRVLVYPDDGTGLVVLDPWLKPFEEAIRKRYAYFQAMKAQITTGGRYDDYSKGYDYYGFHVLKDNSIVYREWAPGTEEAWLIGDFNHWDRSSHKMERNQYGVHSITLPSASGKPAIPHNSKIKITMRTPSGEYIDRLPAWSRRVVQDLSKSPTYEAVFWNPPNKYTPKHPKPKKPASVRVYEAHVGISTPEGRVGTYKEFTQNVLPRIAHLGYNVIQLMAIMEHAYYASFGYQVTSFFAASSRYGPPEDLQELIDTAHGMGITVLLDVVHSHACKNVLDGLNMFDGTDHCYFHSGGKGTHDLWDSRLFNYAAYEPLRFLMSNLRYWIEEFGFDGFRFDGVTSMMYVHHGMGFGFSGNYEEYFGHGVDQEAVVYLMLTNDMLHQIYPDIITIAEDVSGMPGLCRPVREGGVGFDYRLAMAIPDMWIKMLKEQSDDDWDMANVCHTLTNRRHLEKNICYCESHDQALVGDKTIAFWLMDKEMYDFMSDLTPNTPIIDRGIALHKMIRFLTHTLGGEGYLNFEGNEFGHPEWLDFPRAGNNSSFHYARRQWNVVDDHLLRYKYLNEWDAAMQTAEAKYGWLAAPQAYISRKHQGDKLIVFERAGCLFIFNFHPTQSFTDYRVGVATPGEYKLVLNTDDKKFMGHGRIDPKGSWFTTPGHWDERSNWLQVYIPCRTAIMLVPKEKLVWTEDDLAGPADTELSAYLDPKLPQDNLKPASNKRTEEPIPMSVDPIHTEERGSDTHCDETATRKLHKSTKVGDFAVPKLPARFGMNGSPNFANLLHKKVDGDRSKISKPSKMKRRSGVVNALEVENPSSTIHKWTKAGGVEEVFKRVTPRSGGFMPQSDKDVAELFRSDRVCIEAFNTFASCAGFALLDIAHMTRSIDTSLNRPMIHDNVSTFTWKSIMTKHSHLGTLASDASAVSGLSHYTISSHASTNTFRTKGSKLLSKIKKSGTLLFENKGDELITGFEEVLPPKIIGIPLAESMEHASQELPDGRHVPFLIWRCWEEIRPLTTEGLFRINGGDKEITDLLLLFTYTSQQDLSVDHPILSSTNPHNLGSLIKRYLCAIPGGLMGGVFGLDMRRTLLDIWSTSTDEQAKLEAAHLL</sequence>
<dbReference type="InterPro" id="IPR011993">
    <property type="entry name" value="PH-like_dom_sf"/>
</dbReference>
<dbReference type="FunFam" id="3.40.50.2000:FF:000029">
    <property type="entry name" value="Sterol 3-beta-glucosyltransferase"/>
    <property type="match status" value="1"/>
</dbReference>
<evidence type="ECO:0000256" key="17">
    <source>
        <dbReference type="SAM" id="MobiDB-lite"/>
    </source>
</evidence>
<dbReference type="Pfam" id="PF02806">
    <property type="entry name" value="Alpha-amylase_C"/>
    <property type="match status" value="1"/>
</dbReference>
<dbReference type="CDD" id="cd02854">
    <property type="entry name" value="E_set_GBE_euk_N"/>
    <property type="match status" value="1"/>
</dbReference>
<keyword evidence="8" id="KW-0343">GTPase activation</keyword>
<comment type="similarity">
    <text evidence="4">Belongs to the glycosyl hydrolase 13 family. GlgB subfamily.</text>
</comment>
<dbReference type="EC" id="2.4.1.173" evidence="6"/>
<dbReference type="Pfam" id="PF00128">
    <property type="entry name" value="Alpha-amylase"/>
    <property type="match status" value="1"/>
</dbReference>
<evidence type="ECO:0000256" key="1">
    <source>
        <dbReference type="ARBA" id="ARBA00000826"/>
    </source>
</evidence>
<evidence type="ECO:0000256" key="7">
    <source>
        <dbReference type="ARBA" id="ARBA00020932"/>
    </source>
</evidence>
<comment type="similarity">
    <text evidence="3">Belongs to the glycosyltransferase 28 family.</text>
</comment>
<dbReference type="Pfam" id="PF00620">
    <property type="entry name" value="RhoGAP"/>
    <property type="match status" value="1"/>
</dbReference>
<evidence type="ECO:0000256" key="2">
    <source>
        <dbReference type="ARBA" id="ARBA00004964"/>
    </source>
</evidence>
<feature type="domain" description="PH" evidence="18">
    <location>
        <begin position="243"/>
        <end position="337"/>
    </location>
</feature>
<dbReference type="Pfam" id="PF06722">
    <property type="entry name" value="EryCIII-like_C"/>
    <property type="match status" value="1"/>
</dbReference>
<dbReference type="Pfam" id="PF00169">
    <property type="entry name" value="PH"/>
    <property type="match status" value="1"/>
</dbReference>
<dbReference type="GO" id="GO:0005978">
    <property type="term" value="P:glycogen biosynthetic process"/>
    <property type="evidence" value="ECO:0007669"/>
    <property type="project" value="UniProtKB-UniPathway"/>
</dbReference>
<evidence type="ECO:0000313" key="20">
    <source>
        <dbReference type="EMBL" id="OZJ03357.1"/>
    </source>
</evidence>
<evidence type="ECO:0000256" key="3">
    <source>
        <dbReference type="ARBA" id="ARBA00006962"/>
    </source>
</evidence>
<comment type="pathway">
    <text evidence="2">Glycan biosynthesis; glycogen biosynthesis.</text>
</comment>
<dbReference type="InterPro" id="IPR002213">
    <property type="entry name" value="UDP_glucos_trans"/>
</dbReference>
<evidence type="ECO:0000256" key="9">
    <source>
        <dbReference type="ARBA" id="ARBA00022676"/>
    </source>
</evidence>
<dbReference type="Gene3D" id="3.40.50.2000">
    <property type="entry name" value="Glycogen Phosphorylase B"/>
    <property type="match status" value="2"/>
</dbReference>
<dbReference type="Gene3D" id="2.30.29.30">
    <property type="entry name" value="Pleckstrin-homology domain (PH domain)/Phosphotyrosine-binding domain (PTB)"/>
    <property type="match status" value="2"/>
</dbReference>
<dbReference type="GO" id="GO:0007165">
    <property type="term" value="P:signal transduction"/>
    <property type="evidence" value="ECO:0007669"/>
    <property type="project" value="InterPro"/>
</dbReference>
<dbReference type="GO" id="GO:0005096">
    <property type="term" value="F:GTPase activator activity"/>
    <property type="evidence" value="ECO:0007669"/>
    <property type="project" value="UniProtKB-KW"/>
</dbReference>
<dbReference type="InterPro" id="IPR006048">
    <property type="entry name" value="A-amylase/branching_C"/>
</dbReference>
<protein>
    <recommendedName>
        <fullName evidence="7">1,4-alpha-glucan-branching enzyme</fullName>
        <ecNumber evidence="6">2.4.1.173</ecNumber>
        <ecNumber evidence="5">2.4.1.18</ecNumber>
    </recommendedName>
    <alternativeName>
        <fullName evidence="12">Autophagy-related protein 26</fullName>
    </alternativeName>
    <alternativeName>
        <fullName evidence="13">Glycogen-branching enzyme</fullName>
    </alternativeName>
</protein>
<dbReference type="InterPro" id="IPR010610">
    <property type="entry name" value="EryCIII-like_C"/>
</dbReference>
<dbReference type="InterPro" id="IPR013783">
    <property type="entry name" value="Ig-like_fold"/>
</dbReference>
<evidence type="ECO:0000256" key="6">
    <source>
        <dbReference type="ARBA" id="ARBA00012650"/>
    </source>
</evidence>
<evidence type="ECO:0000313" key="21">
    <source>
        <dbReference type="Proteomes" id="UP000242875"/>
    </source>
</evidence>
<dbReference type="SUPFAM" id="SSF53756">
    <property type="entry name" value="UDP-Glycosyltransferase/glycogen phosphorylase"/>
    <property type="match status" value="1"/>
</dbReference>
<feature type="region of interest" description="Disordered" evidence="17">
    <location>
        <begin position="412"/>
        <end position="435"/>
    </location>
</feature>
<dbReference type="Pfam" id="PF03033">
    <property type="entry name" value="Glyco_transf_28"/>
    <property type="match status" value="1"/>
</dbReference>
<evidence type="ECO:0000256" key="11">
    <source>
        <dbReference type="ARBA" id="ARBA00023056"/>
    </source>
</evidence>
<comment type="caution">
    <text evidence="20">The sequence shown here is derived from an EMBL/GenBank/DDBJ whole genome shotgun (WGS) entry which is preliminary data.</text>
</comment>
<dbReference type="GO" id="GO:0003844">
    <property type="term" value="F:1,4-alpha-glucan branching enzyme activity"/>
    <property type="evidence" value="ECO:0007669"/>
    <property type="project" value="UniProtKB-EC"/>
</dbReference>
<name>A0A261XYB4_9FUNG</name>
<feature type="region of interest" description="Disordered" evidence="17">
    <location>
        <begin position="504"/>
        <end position="532"/>
    </location>
</feature>
<dbReference type="SMART" id="SM00642">
    <property type="entry name" value="Aamy"/>
    <property type="match status" value="1"/>
</dbReference>
<dbReference type="InterPro" id="IPR006047">
    <property type="entry name" value="GH13_cat_dom"/>
</dbReference>
<dbReference type="EMBL" id="MVBO01000089">
    <property type="protein sequence ID" value="OZJ03357.1"/>
    <property type="molecule type" value="Genomic_DNA"/>
</dbReference>
<dbReference type="InterPro" id="IPR004276">
    <property type="entry name" value="GlycoTrans_28_N"/>
</dbReference>
<dbReference type="CDD" id="cd03784">
    <property type="entry name" value="GT1_Gtf-like"/>
    <property type="match status" value="1"/>
</dbReference>
<dbReference type="InterPro" id="IPR008936">
    <property type="entry name" value="Rho_GTPase_activation_prot"/>
</dbReference>
<dbReference type="InterPro" id="IPR017853">
    <property type="entry name" value="GH"/>
</dbReference>
<keyword evidence="11" id="KW-0320">Glycogen biosynthesis</keyword>
<accession>A0A261XYB4</accession>
<dbReference type="InterPro" id="IPR013780">
    <property type="entry name" value="Glyco_hydro_b"/>
</dbReference>
<dbReference type="PANTHER" id="PTHR43651:SF3">
    <property type="entry name" value="1,4-ALPHA-GLUCAN-BRANCHING ENZYME"/>
    <property type="match status" value="1"/>
</dbReference>
<dbReference type="UniPathway" id="UPA00164"/>
<dbReference type="Gene3D" id="3.20.20.80">
    <property type="entry name" value="Glycosidases"/>
    <property type="match status" value="1"/>
</dbReference>
<dbReference type="GO" id="GO:0043169">
    <property type="term" value="F:cation binding"/>
    <property type="evidence" value="ECO:0007669"/>
    <property type="project" value="InterPro"/>
</dbReference>
<dbReference type="Gene3D" id="2.60.40.10">
    <property type="entry name" value="Immunoglobulins"/>
    <property type="match status" value="1"/>
</dbReference>
<feature type="domain" description="Rho-GAP" evidence="19">
    <location>
        <begin position="2160"/>
        <end position="2286"/>
    </location>
</feature>
<dbReference type="SUPFAM" id="SSF51011">
    <property type="entry name" value="Glycosyl hydrolase domain"/>
    <property type="match status" value="1"/>
</dbReference>
<evidence type="ECO:0000256" key="10">
    <source>
        <dbReference type="ARBA" id="ARBA00022679"/>
    </source>
</evidence>
<dbReference type="OrthoDB" id="10261837at2759"/>
<dbReference type="SMART" id="SM00233">
    <property type="entry name" value="PH"/>
    <property type="match status" value="1"/>
</dbReference>
<dbReference type="PROSITE" id="PS50003">
    <property type="entry name" value="PH_DOMAIN"/>
    <property type="match status" value="1"/>
</dbReference>
<dbReference type="SUPFAM" id="SSF81296">
    <property type="entry name" value="E set domains"/>
    <property type="match status" value="1"/>
</dbReference>
<feature type="compositionally biased region" description="Basic and acidic residues" evidence="17">
    <location>
        <begin position="412"/>
        <end position="425"/>
    </location>
</feature>
<evidence type="ECO:0000256" key="16">
    <source>
        <dbReference type="ARBA" id="ARBA00049618"/>
    </source>
</evidence>
<evidence type="ECO:0000256" key="12">
    <source>
        <dbReference type="ARBA" id="ARBA00029843"/>
    </source>
</evidence>
<dbReference type="PANTHER" id="PTHR43651">
    <property type="entry name" value="1,4-ALPHA-GLUCAN-BRANCHING ENZYME"/>
    <property type="match status" value="1"/>
</dbReference>
<dbReference type="InterPro" id="IPR000198">
    <property type="entry name" value="RhoGAP_dom"/>
</dbReference>
<keyword evidence="9" id="KW-0328">Glycosyltransferase</keyword>
<dbReference type="FunFam" id="2.60.40.10:FF:000250">
    <property type="entry name" value="1,4-alpha-glucan-branching enzyme, chloroplastic/amyloplastic"/>
    <property type="match status" value="1"/>
</dbReference>
<dbReference type="GO" id="GO:0005737">
    <property type="term" value="C:cytoplasm"/>
    <property type="evidence" value="ECO:0007669"/>
    <property type="project" value="TreeGrafter"/>
</dbReference>
<dbReference type="Gene3D" id="1.10.555.10">
    <property type="entry name" value="Rho GTPase activation protein"/>
    <property type="match status" value="1"/>
</dbReference>
<dbReference type="Proteomes" id="UP000242875">
    <property type="component" value="Unassembled WGS sequence"/>
</dbReference>
<evidence type="ECO:0000256" key="5">
    <source>
        <dbReference type="ARBA" id="ARBA00012541"/>
    </source>
</evidence>
<dbReference type="Pfam" id="PF02893">
    <property type="entry name" value="GRAM"/>
    <property type="match status" value="1"/>
</dbReference>
<evidence type="ECO:0000256" key="13">
    <source>
        <dbReference type="ARBA" id="ARBA00031979"/>
    </source>
</evidence>
<feature type="compositionally biased region" description="Basic residues" evidence="17">
    <location>
        <begin position="76"/>
        <end position="89"/>
    </location>
</feature>
<dbReference type="InterPro" id="IPR014756">
    <property type="entry name" value="Ig_E-set"/>
</dbReference>
<dbReference type="InterPro" id="IPR001849">
    <property type="entry name" value="PH_domain"/>
</dbReference>
<dbReference type="GO" id="GO:0016906">
    <property type="term" value="F:sterol 3-beta-glucosyltransferase activity"/>
    <property type="evidence" value="ECO:0007669"/>
    <property type="project" value="UniProtKB-EC"/>
</dbReference>
<dbReference type="EC" id="2.4.1.18" evidence="5"/>
<keyword evidence="10" id="KW-0808">Transferase</keyword>
<dbReference type="FunFam" id="2.60.40.1180:FF:000003">
    <property type="entry name" value="1,4-alpha-glucan-branching enzyme, chloroplastic/amyloplastic"/>
    <property type="match status" value="1"/>
</dbReference>
<comment type="catalytic activity">
    <reaction evidence="14">
        <text>ergosterol + UDP-alpha-D-glucose = ergosteryl 3-beta-D-glucoside + UDP + H(+)</text>
        <dbReference type="Rhea" id="RHEA:61836"/>
        <dbReference type="ChEBI" id="CHEBI:15378"/>
        <dbReference type="ChEBI" id="CHEBI:16933"/>
        <dbReference type="ChEBI" id="CHEBI:52973"/>
        <dbReference type="ChEBI" id="CHEBI:58223"/>
        <dbReference type="ChEBI" id="CHEBI:58885"/>
    </reaction>
    <physiologicalReaction direction="left-to-right" evidence="14">
        <dbReference type="Rhea" id="RHEA:61837"/>
    </physiologicalReaction>
</comment>